<evidence type="ECO:0000313" key="3">
    <source>
        <dbReference type="Proteomes" id="UP001596542"/>
    </source>
</evidence>
<keyword evidence="3" id="KW-1185">Reference proteome</keyword>
<dbReference type="EMBL" id="JBHTBU010000003">
    <property type="protein sequence ID" value="MFC7289930.1"/>
    <property type="molecule type" value="Genomic_DNA"/>
</dbReference>
<dbReference type="Proteomes" id="UP001596542">
    <property type="component" value="Unassembled WGS sequence"/>
</dbReference>
<keyword evidence="1" id="KW-0732">Signal</keyword>
<gene>
    <name evidence="2" type="ORF">ACFQPC_17915</name>
</gene>
<accession>A0ABW2IFT8</accession>
<comment type="caution">
    <text evidence="2">The sequence shown here is derived from an EMBL/GenBank/DDBJ whole genome shotgun (WGS) entry which is preliminary data.</text>
</comment>
<dbReference type="RefSeq" id="WP_382273185.1">
    <property type="nucleotide sequence ID" value="NZ_JBHTBU010000003.1"/>
</dbReference>
<protein>
    <recommendedName>
        <fullName evidence="4">Lipoprotein</fullName>
    </recommendedName>
</protein>
<dbReference type="PROSITE" id="PS51257">
    <property type="entry name" value="PROKAR_LIPOPROTEIN"/>
    <property type="match status" value="1"/>
</dbReference>
<name>A0ABW2IFT8_9BURK</name>
<evidence type="ECO:0000256" key="1">
    <source>
        <dbReference type="SAM" id="SignalP"/>
    </source>
</evidence>
<organism evidence="2 3">
    <name type="scientific">Herminiimonas glaciei</name>
    <dbReference type="NCBI Taxonomy" id="523788"/>
    <lineage>
        <taxon>Bacteria</taxon>
        <taxon>Pseudomonadati</taxon>
        <taxon>Pseudomonadota</taxon>
        <taxon>Betaproteobacteria</taxon>
        <taxon>Burkholderiales</taxon>
        <taxon>Oxalobacteraceae</taxon>
        <taxon>Herminiimonas</taxon>
    </lineage>
</organism>
<proteinExistence type="predicted"/>
<evidence type="ECO:0000313" key="2">
    <source>
        <dbReference type="EMBL" id="MFC7289930.1"/>
    </source>
</evidence>
<sequence>MRAFFLVVISALALSGCAVSYTPAKQSTNAFDEPAIGTITTAQIGDHLLRKGLIVEGEVLSLKSKASGFAYDILPGEYPQLGYTDTEKFFLPAGIIKNPLADPYQGMSVKNEDLTKVCVITVFGVRACYDAKFEIVKRATERDASFQQTLIYSGRVGSKINIGYREFSNSSARPAFNNDVEYDLSASKVIGYKGAQIEVIDANNSEITYKVIKSFK</sequence>
<feature type="chain" id="PRO_5045654019" description="Lipoprotein" evidence="1">
    <location>
        <begin position="21"/>
        <end position="216"/>
    </location>
</feature>
<evidence type="ECO:0008006" key="4">
    <source>
        <dbReference type="Google" id="ProtNLM"/>
    </source>
</evidence>
<feature type="signal peptide" evidence="1">
    <location>
        <begin position="1"/>
        <end position="20"/>
    </location>
</feature>
<reference evidence="3" key="1">
    <citation type="journal article" date="2019" name="Int. J. Syst. Evol. Microbiol.">
        <title>The Global Catalogue of Microorganisms (GCM) 10K type strain sequencing project: providing services to taxonomists for standard genome sequencing and annotation.</title>
        <authorList>
            <consortium name="The Broad Institute Genomics Platform"/>
            <consortium name="The Broad Institute Genome Sequencing Center for Infectious Disease"/>
            <person name="Wu L."/>
            <person name="Ma J."/>
        </authorList>
    </citation>
    <scope>NUCLEOTIDE SEQUENCE [LARGE SCALE GENOMIC DNA]</scope>
    <source>
        <strain evidence="3">KACC 12508</strain>
    </source>
</reference>